<dbReference type="SUPFAM" id="SSF54928">
    <property type="entry name" value="RNA-binding domain, RBD"/>
    <property type="match status" value="2"/>
</dbReference>
<dbReference type="Proteomes" id="UP000064967">
    <property type="component" value="Chromosome"/>
</dbReference>
<reference evidence="4 5" key="1">
    <citation type="submission" date="2015-08" db="EMBL/GenBank/DDBJ databases">
        <authorList>
            <person name="Babu N.S."/>
            <person name="Beckwith C.J."/>
            <person name="Beseler K.G."/>
            <person name="Brison A."/>
            <person name="Carone J.V."/>
            <person name="Caskin T.P."/>
            <person name="Diamond M."/>
            <person name="Durham M.E."/>
            <person name="Foxe J.M."/>
            <person name="Go M."/>
            <person name="Henderson B.A."/>
            <person name="Jones I.B."/>
            <person name="McGettigan J.A."/>
            <person name="Micheletti S.J."/>
            <person name="Nasrallah M.E."/>
            <person name="Ortiz D."/>
            <person name="Piller C.R."/>
            <person name="Privatt S.R."/>
            <person name="Schneider S.L."/>
            <person name="Sharp S."/>
            <person name="Smith T.C."/>
            <person name="Stanton J.D."/>
            <person name="Ullery H.E."/>
            <person name="Wilson R.J."/>
            <person name="Serrano M.G."/>
            <person name="Buck G."/>
            <person name="Lee V."/>
            <person name="Wang Y."/>
            <person name="Carvalho R."/>
            <person name="Voegtly L."/>
            <person name="Shi R."/>
            <person name="Duckworth R."/>
            <person name="Johnson A."/>
            <person name="Loviza R."/>
            <person name="Walstead R."/>
            <person name="Shah Z."/>
            <person name="Kiflezghi M."/>
            <person name="Wade K."/>
            <person name="Ball S.L."/>
            <person name="Bradley K.W."/>
            <person name="Asai D.J."/>
            <person name="Bowman C.A."/>
            <person name="Russell D.A."/>
            <person name="Pope W.H."/>
            <person name="Jacobs-Sera D."/>
            <person name="Hendrix R.W."/>
            <person name="Hatfull G.F."/>
        </authorList>
    </citation>
    <scope>NUCLEOTIDE SEQUENCE [LARGE SCALE GENOMIC DNA]</scope>
    <source>
        <strain evidence="4 5">DSM 27648</strain>
    </source>
</reference>
<feature type="domain" description="RRM" evidence="3">
    <location>
        <begin position="8"/>
        <end position="87"/>
    </location>
</feature>
<dbReference type="InterPro" id="IPR035979">
    <property type="entry name" value="RBD_domain_sf"/>
</dbReference>
<dbReference type="AlphaFoldDB" id="A0A0K1Q241"/>
<dbReference type="GO" id="GO:0003723">
    <property type="term" value="F:RNA binding"/>
    <property type="evidence" value="ECO:0007669"/>
    <property type="project" value="UniProtKB-KW"/>
</dbReference>
<evidence type="ECO:0000313" key="5">
    <source>
        <dbReference type="Proteomes" id="UP000064967"/>
    </source>
</evidence>
<keyword evidence="1" id="KW-0694">RNA-binding</keyword>
<dbReference type="EMBL" id="CP012333">
    <property type="protein sequence ID" value="AKU99792.1"/>
    <property type="molecule type" value="Genomic_DNA"/>
</dbReference>
<evidence type="ECO:0000256" key="2">
    <source>
        <dbReference type="SAM" id="MobiDB-lite"/>
    </source>
</evidence>
<sequence length="328" mass="32063">MSIGNEEAKLFVAGLPDSVSEEVLKQIFEATGGKVVSVSLPKDRMTGRPRGFGFVTLATPAEAQAARDALDGSMQGGRSISVRPFQQEPPRKGEGGPMSSGPRSAGPRSGPGGGGFGGGGGGGGGGPQQAPDRTLYVGNLPYDCAQPEIEALIGGVVGEGQVVRVHLPMDPDGRKRGFGFVTMASAESAKTAADQLKSADLRGRRLIVNIAHPKGERPAGGGGGGGYGGGGGGGYGGGGGGFGGGGGGFGGGGFGGGGAGAGGGGGFGGGAPPASRRTFDSDRRRKQGGGGGEGGEGGPRKGGGGGRGGRRERGEDDWRNVDIDKDDD</sequence>
<evidence type="ECO:0000313" key="4">
    <source>
        <dbReference type="EMBL" id="AKU99792.1"/>
    </source>
</evidence>
<feature type="compositionally biased region" description="Gly residues" evidence="2">
    <location>
        <begin position="288"/>
        <end position="307"/>
    </location>
</feature>
<dbReference type="Pfam" id="PF00076">
    <property type="entry name" value="RRM_1"/>
    <property type="match status" value="2"/>
</dbReference>
<feature type="compositionally biased region" description="Low complexity" evidence="2">
    <location>
        <begin position="97"/>
        <end position="108"/>
    </location>
</feature>
<dbReference type="RefSeq" id="WP_146651187.1">
    <property type="nucleotide sequence ID" value="NZ_CP012333.1"/>
</dbReference>
<dbReference type="PROSITE" id="PS50102">
    <property type="entry name" value="RRM"/>
    <property type="match status" value="2"/>
</dbReference>
<feature type="domain" description="RRM" evidence="3">
    <location>
        <begin position="133"/>
        <end position="213"/>
    </location>
</feature>
<dbReference type="InterPro" id="IPR000504">
    <property type="entry name" value="RRM_dom"/>
</dbReference>
<proteinExistence type="predicted"/>
<dbReference type="Gene3D" id="3.30.70.330">
    <property type="match status" value="2"/>
</dbReference>
<dbReference type="InterPro" id="IPR052462">
    <property type="entry name" value="SLIRP/GR-RBP-like"/>
</dbReference>
<dbReference type="OrthoDB" id="9798855at2"/>
<feature type="compositionally biased region" description="Gly residues" evidence="2">
    <location>
        <begin position="109"/>
        <end position="127"/>
    </location>
</feature>
<dbReference type="STRING" id="1391654.AKJ09_06456"/>
<gene>
    <name evidence="4" type="ORF">AKJ09_06456</name>
</gene>
<feature type="region of interest" description="Disordered" evidence="2">
    <location>
        <begin position="257"/>
        <end position="328"/>
    </location>
</feature>
<accession>A0A0K1Q241</accession>
<feature type="compositionally biased region" description="Basic and acidic residues" evidence="2">
    <location>
        <begin position="309"/>
        <end position="328"/>
    </location>
</feature>
<evidence type="ECO:0000256" key="1">
    <source>
        <dbReference type="ARBA" id="ARBA00022884"/>
    </source>
</evidence>
<name>A0A0K1Q241_9BACT</name>
<dbReference type="InterPro" id="IPR012677">
    <property type="entry name" value="Nucleotide-bd_a/b_plait_sf"/>
</dbReference>
<dbReference type="PANTHER" id="PTHR48027">
    <property type="entry name" value="HETEROGENEOUS NUCLEAR RIBONUCLEOPROTEIN 87F-RELATED"/>
    <property type="match status" value="1"/>
</dbReference>
<keyword evidence="5" id="KW-1185">Reference proteome</keyword>
<evidence type="ECO:0000259" key="3">
    <source>
        <dbReference type="PROSITE" id="PS50102"/>
    </source>
</evidence>
<dbReference type="KEGG" id="llu:AKJ09_06456"/>
<organism evidence="4 5">
    <name type="scientific">Labilithrix luteola</name>
    <dbReference type="NCBI Taxonomy" id="1391654"/>
    <lineage>
        <taxon>Bacteria</taxon>
        <taxon>Pseudomonadati</taxon>
        <taxon>Myxococcota</taxon>
        <taxon>Polyangia</taxon>
        <taxon>Polyangiales</taxon>
        <taxon>Labilitrichaceae</taxon>
        <taxon>Labilithrix</taxon>
    </lineage>
</organism>
<dbReference type="SMART" id="SM00360">
    <property type="entry name" value="RRM"/>
    <property type="match status" value="2"/>
</dbReference>
<protein>
    <recommendedName>
        <fullName evidence="3">RRM domain-containing protein</fullName>
    </recommendedName>
</protein>
<feature type="region of interest" description="Disordered" evidence="2">
    <location>
        <begin position="70"/>
        <end position="134"/>
    </location>
</feature>
<feature type="compositionally biased region" description="Gly residues" evidence="2">
    <location>
        <begin position="257"/>
        <end position="271"/>
    </location>
</feature>